<dbReference type="InterPro" id="IPR050300">
    <property type="entry name" value="GDXG_lipolytic_enzyme"/>
</dbReference>
<accession>A0A1I1T8A2</accession>
<feature type="domain" description="Alpha/beta hydrolase fold-3" evidence="2">
    <location>
        <begin position="32"/>
        <end position="238"/>
    </location>
</feature>
<reference evidence="4" key="1">
    <citation type="submission" date="2016-10" db="EMBL/GenBank/DDBJ databases">
        <authorList>
            <person name="Varghese N."/>
            <person name="Submissions S."/>
        </authorList>
    </citation>
    <scope>NUCLEOTIDE SEQUENCE [LARGE SCALE GENOMIC DNA]</scope>
    <source>
        <strain evidence="4">R-53102</strain>
    </source>
</reference>
<dbReference type="RefSeq" id="WP_090093658.1">
    <property type="nucleotide sequence ID" value="NZ_CBCRVU010000002.1"/>
</dbReference>
<name>A0A1I1T8A2_9LACO</name>
<dbReference type="EMBL" id="FOMN01000008">
    <property type="protein sequence ID" value="SFD54861.1"/>
    <property type="molecule type" value="Genomic_DNA"/>
</dbReference>
<gene>
    <name evidence="3" type="ORF">SAMN04487792_1327</name>
</gene>
<dbReference type="InterPro" id="IPR029058">
    <property type="entry name" value="AB_hydrolase_fold"/>
</dbReference>
<evidence type="ECO:0000256" key="1">
    <source>
        <dbReference type="ARBA" id="ARBA00022801"/>
    </source>
</evidence>
<dbReference type="InterPro" id="IPR013094">
    <property type="entry name" value="AB_hydrolase_3"/>
</dbReference>
<dbReference type="GO" id="GO:0016787">
    <property type="term" value="F:hydrolase activity"/>
    <property type="evidence" value="ECO:0007669"/>
    <property type="project" value="UniProtKB-KW"/>
</dbReference>
<organism evidence="3 4">
    <name type="scientific">Lactobacillus bombicola</name>
    <dbReference type="NCBI Taxonomy" id="1505723"/>
    <lineage>
        <taxon>Bacteria</taxon>
        <taxon>Bacillati</taxon>
        <taxon>Bacillota</taxon>
        <taxon>Bacilli</taxon>
        <taxon>Lactobacillales</taxon>
        <taxon>Lactobacillaceae</taxon>
        <taxon>Lactobacillus</taxon>
    </lineage>
</organism>
<evidence type="ECO:0000313" key="4">
    <source>
        <dbReference type="Proteomes" id="UP000199599"/>
    </source>
</evidence>
<protein>
    <submittedName>
        <fullName evidence="3">Acetyl esterase/lipase</fullName>
    </submittedName>
</protein>
<proteinExistence type="predicted"/>
<dbReference type="Proteomes" id="UP000199599">
    <property type="component" value="Unassembled WGS sequence"/>
</dbReference>
<evidence type="ECO:0000259" key="2">
    <source>
        <dbReference type="Pfam" id="PF07859"/>
    </source>
</evidence>
<keyword evidence="1" id="KW-0378">Hydrolase</keyword>
<evidence type="ECO:0000313" key="3">
    <source>
        <dbReference type="EMBL" id="SFD54861.1"/>
    </source>
</evidence>
<dbReference type="Pfam" id="PF07859">
    <property type="entry name" value="Abhydrolase_3"/>
    <property type="match status" value="1"/>
</dbReference>
<dbReference type="Gene3D" id="3.40.50.1820">
    <property type="entry name" value="alpha/beta hydrolase"/>
    <property type="match status" value="1"/>
</dbReference>
<sequence>MTQIINNLIYDNSKNLTVDLYLPEMPVANKILIFWHGGGWFRGDKNELKQLCLKVAAHGFLVFAPNYSLAPASTFPTAHADSNKFVKWLFNSKYTSSNTTITQIGASSGGTIALYLAGKYGFPTVTWSAPVSYSSWIKNHPKVKPAKNAQKELGLTTLNDINDAFYKFFTLTYAGSSDTTILEKLDAASYNYQNLRQLLMINSTKELVATRDLLDFIATLAQKNHGIDLKLIAGSKHAMSYSKQYLDESINYLIKTTG</sequence>
<dbReference type="SUPFAM" id="SSF53474">
    <property type="entry name" value="alpha/beta-Hydrolases"/>
    <property type="match status" value="1"/>
</dbReference>
<dbReference type="AlphaFoldDB" id="A0A1I1T8A2"/>
<dbReference type="PANTHER" id="PTHR48081">
    <property type="entry name" value="AB HYDROLASE SUPERFAMILY PROTEIN C4A8.06C"/>
    <property type="match status" value="1"/>
</dbReference>
<dbReference type="STRING" id="1505723.SAMN04487792_1327"/>